<feature type="compositionally biased region" description="Basic and acidic residues" evidence="1">
    <location>
        <begin position="41"/>
        <end position="50"/>
    </location>
</feature>
<dbReference type="EMBL" id="CDMY01000465">
    <property type="protein sequence ID" value="CEM15098.1"/>
    <property type="molecule type" value="Genomic_DNA"/>
</dbReference>
<proteinExistence type="predicted"/>
<dbReference type="VEuPathDB" id="CryptoDB:Vbra_15720"/>
<evidence type="ECO:0000313" key="3">
    <source>
        <dbReference type="Proteomes" id="UP000041254"/>
    </source>
</evidence>
<sequence>MKAFTARRSPPPPHQPTDGPSAPSVVARRRTYESIRSTPRTPEEHHHHVKAEQRAVLVAERHAEWRKHIWTDKGDALMYVFLRGLRRRVKESLYVKWVEYWLSMAKTPGVSVRELRDLLLDKMRADVEAIRRRGSSYCDSDDGSSEGGGDADMDCVIDRLSDCGSVDESVKREAFQIIHQLFQSLCPEPSPRRHHSIDQLPTTRRANTTPAPPSDTATHRSQTQKRAMGRRSSHPLWRLVTHRGGPPGVHTTTREEHWSSVHASVYSKGGGPMWVCPSSPSSSSSCSSDGILPPFRSYLDWCMLDYGTCWLALWGYLLGEKYMEAQRHMRAVEAEVVVHVVVG</sequence>
<evidence type="ECO:0000313" key="2">
    <source>
        <dbReference type="EMBL" id="CEM15098.1"/>
    </source>
</evidence>
<evidence type="ECO:0000256" key="1">
    <source>
        <dbReference type="SAM" id="MobiDB-lite"/>
    </source>
</evidence>
<dbReference type="InParanoid" id="A0A0G4FNI8"/>
<feature type="region of interest" description="Disordered" evidence="1">
    <location>
        <begin position="1"/>
        <end position="50"/>
    </location>
</feature>
<organism evidence="2 3">
    <name type="scientific">Vitrella brassicaformis (strain CCMP3155)</name>
    <dbReference type="NCBI Taxonomy" id="1169540"/>
    <lineage>
        <taxon>Eukaryota</taxon>
        <taxon>Sar</taxon>
        <taxon>Alveolata</taxon>
        <taxon>Colpodellida</taxon>
        <taxon>Vitrellaceae</taxon>
        <taxon>Vitrella</taxon>
    </lineage>
</organism>
<reference evidence="2 3" key="1">
    <citation type="submission" date="2014-11" db="EMBL/GenBank/DDBJ databases">
        <authorList>
            <person name="Zhu J."/>
            <person name="Qi W."/>
            <person name="Song R."/>
        </authorList>
    </citation>
    <scope>NUCLEOTIDE SEQUENCE [LARGE SCALE GENOMIC DNA]</scope>
</reference>
<gene>
    <name evidence="2" type="ORF">Vbra_15720</name>
</gene>
<name>A0A0G4FNI8_VITBC</name>
<feature type="region of interest" description="Disordered" evidence="1">
    <location>
        <begin position="188"/>
        <end position="256"/>
    </location>
</feature>
<feature type="compositionally biased region" description="Polar residues" evidence="1">
    <location>
        <begin position="215"/>
        <end position="225"/>
    </location>
</feature>
<dbReference type="AlphaFoldDB" id="A0A0G4FNI8"/>
<keyword evidence="3" id="KW-1185">Reference proteome</keyword>
<protein>
    <submittedName>
        <fullName evidence="2">Uncharacterized protein</fullName>
    </submittedName>
</protein>
<dbReference type="Proteomes" id="UP000041254">
    <property type="component" value="Unassembled WGS sequence"/>
</dbReference>
<accession>A0A0G4FNI8</accession>